<evidence type="ECO:0000256" key="2">
    <source>
        <dbReference type="ARBA" id="ARBA00022643"/>
    </source>
</evidence>
<evidence type="ECO:0000313" key="9">
    <source>
        <dbReference type="EMBL" id="CAF3585591.1"/>
    </source>
</evidence>
<keyword evidence="2" id="KW-0288">FMN</keyword>
<reference evidence="7" key="1">
    <citation type="submission" date="2021-02" db="EMBL/GenBank/DDBJ databases">
        <authorList>
            <person name="Nowell W R."/>
        </authorList>
    </citation>
    <scope>NUCLEOTIDE SEQUENCE</scope>
</reference>
<evidence type="ECO:0000313" key="8">
    <source>
        <dbReference type="EMBL" id="CAF3495900.1"/>
    </source>
</evidence>
<dbReference type="EMBL" id="CAJOBC010000434">
    <property type="protein sequence ID" value="CAF3585591.1"/>
    <property type="molecule type" value="Genomic_DNA"/>
</dbReference>
<feature type="domain" description="Riboflavin kinase" evidence="5">
    <location>
        <begin position="2"/>
        <end position="114"/>
    </location>
</feature>
<dbReference type="Gene3D" id="2.40.30.30">
    <property type="entry name" value="Riboflavin kinase-like"/>
    <property type="match status" value="1"/>
</dbReference>
<evidence type="ECO:0000313" key="10">
    <source>
        <dbReference type="Proteomes" id="UP000663829"/>
    </source>
</evidence>
<dbReference type="Pfam" id="PF01982">
    <property type="entry name" value="CTP-dep_RFKase"/>
    <property type="match status" value="1"/>
</dbReference>
<keyword evidence="4" id="KW-0547">Nucleotide-binding</keyword>
<keyword evidence="10" id="KW-1185">Reference proteome</keyword>
<evidence type="ECO:0000259" key="5">
    <source>
        <dbReference type="Pfam" id="PF01982"/>
    </source>
</evidence>
<evidence type="ECO:0000256" key="3">
    <source>
        <dbReference type="ARBA" id="ARBA00022679"/>
    </source>
</evidence>
<keyword evidence="1" id="KW-0285">Flavoprotein</keyword>
<keyword evidence="3" id="KW-0808">Transferase</keyword>
<dbReference type="Proteomes" id="UP000681722">
    <property type="component" value="Unassembled WGS sequence"/>
</dbReference>
<sequence length="123" mass="14534">MNNANHWLSKYAKEYKIKTGLEQLYPGSLNVRLISPQYYKLLSSEGKIIIIEKEEFGWQRQIIMKPCRVFNRLAYIWRTNNGERDDTDLLELITDCKLRDEYGVRDGDEIIVEVDECVKESID</sequence>
<accession>A0A813SQ84</accession>
<evidence type="ECO:0000256" key="4">
    <source>
        <dbReference type="ARBA" id="ARBA00022741"/>
    </source>
</evidence>
<evidence type="ECO:0000256" key="1">
    <source>
        <dbReference type="ARBA" id="ARBA00022630"/>
    </source>
</evidence>
<dbReference type="Proteomes" id="UP000677228">
    <property type="component" value="Unassembled WGS sequence"/>
</dbReference>
<dbReference type="Proteomes" id="UP000682733">
    <property type="component" value="Unassembled WGS sequence"/>
</dbReference>
<evidence type="ECO:0000313" key="7">
    <source>
        <dbReference type="EMBL" id="CAF0800600.1"/>
    </source>
</evidence>
<dbReference type="AlphaFoldDB" id="A0A813SQ84"/>
<dbReference type="InterPro" id="IPR023602">
    <property type="entry name" value="Riboflavin_kinase_CTP-dep"/>
</dbReference>
<dbReference type="GO" id="GO:0008531">
    <property type="term" value="F:riboflavin kinase activity"/>
    <property type="evidence" value="ECO:0007669"/>
    <property type="project" value="InterPro"/>
</dbReference>
<dbReference type="GO" id="GO:0000166">
    <property type="term" value="F:nucleotide binding"/>
    <property type="evidence" value="ECO:0007669"/>
    <property type="project" value="UniProtKB-KW"/>
</dbReference>
<dbReference type="SUPFAM" id="SSF82114">
    <property type="entry name" value="Riboflavin kinase-like"/>
    <property type="match status" value="1"/>
</dbReference>
<dbReference type="EMBL" id="CAJOBA010000026">
    <property type="protein sequence ID" value="CAF3495900.1"/>
    <property type="molecule type" value="Genomic_DNA"/>
</dbReference>
<dbReference type="InterPro" id="IPR023465">
    <property type="entry name" value="Riboflavin_kinase_dom_sf"/>
</dbReference>
<evidence type="ECO:0000313" key="6">
    <source>
        <dbReference type="EMBL" id="CAF0723563.1"/>
    </source>
</evidence>
<protein>
    <recommendedName>
        <fullName evidence="5">Riboflavin kinase domain-containing protein</fullName>
    </recommendedName>
</protein>
<comment type="caution">
    <text evidence="7">The sequence shown here is derived from an EMBL/GenBank/DDBJ whole genome shotgun (WGS) entry which is preliminary data.</text>
</comment>
<gene>
    <name evidence="7" type="ORF">GPM918_LOCUS3492</name>
    <name evidence="6" type="ORF">OVA965_LOCUS236</name>
    <name evidence="9" type="ORF">SRO942_LOCUS3492</name>
    <name evidence="8" type="ORF">TMI583_LOCUS236</name>
</gene>
<name>A0A813SQ84_9BILA</name>
<dbReference type="Proteomes" id="UP000663829">
    <property type="component" value="Unassembled WGS sequence"/>
</dbReference>
<dbReference type="GO" id="GO:0009231">
    <property type="term" value="P:riboflavin biosynthetic process"/>
    <property type="evidence" value="ECO:0007669"/>
    <property type="project" value="InterPro"/>
</dbReference>
<proteinExistence type="predicted"/>
<dbReference type="EMBL" id="CAJNOQ010000434">
    <property type="protein sequence ID" value="CAF0800600.1"/>
    <property type="molecule type" value="Genomic_DNA"/>
</dbReference>
<dbReference type="EMBL" id="CAJNOK010000026">
    <property type="protein sequence ID" value="CAF0723563.1"/>
    <property type="molecule type" value="Genomic_DNA"/>
</dbReference>
<organism evidence="7 10">
    <name type="scientific">Didymodactylos carnosus</name>
    <dbReference type="NCBI Taxonomy" id="1234261"/>
    <lineage>
        <taxon>Eukaryota</taxon>
        <taxon>Metazoa</taxon>
        <taxon>Spiralia</taxon>
        <taxon>Gnathifera</taxon>
        <taxon>Rotifera</taxon>
        <taxon>Eurotatoria</taxon>
        <taxon>Bdelloidea</taxon>
        <taxon>Philodinida</taxon>
        <taxon>Philodinidae</taxon>
        <taxon>Didymodactylos</taxon>
    </lineage>
</organism>